<dbReference type="SUPFAM" id="SSF50729">
    <property type="entry name" value="PH domain-like"/>
    <property type="match status" value="1"/>
</dbReference>
<dbReference type="InterPro" id="IPR036598">
    <property type="entry name" value="GOLD_dom_sf"/>
</dbReference>
<name>A0A420HBF1_9PEZI</name>
<dbReference type="PROSITE" id="PS50003">
    <property type="entry name" value="PH_DOMAIN"/>
    <property type="match status" value="1"/>
</dbReference>
<feature type="domain" description="PH" evidence="6">
    <location>
        <begin position="223"/>
        <end position="317"/>
    </location>
</feature>
<dbReference type="PANTHER" id="PTHR10972">
    <property type="entry name" value="OXYSTEROL-BINDING PROTEIN-RELATED"/>
    <property type="match status" value="1"/>
</dbReference>
<evidence type="ECO:0000259" key="6">
    <source>
        <dbReference type="PROSITE" id="PS50003"/>
    </source>
</evidence>
<dbReference type="SUPFAM" id="SSF101576">
    <property type="entry name" value="Supernatant protein factor (SPF), C-terminal domain"/>
    <property type="match status" value="1"/>
</dbReference>
<dbReference type="InterPro" id="IPR001849">
    <property type="entry name" value="PH_domain"/>
</dbReference>
<dbReference type="PANTHER" id="PTHR10972:SF203">
    <property type="entry name" value="OXYSTEROL-BINDING PROTEIN HOMOLOG 3"/>
    <property type="match status" value="1"/>
</dbReference>
<organism evidence="7 8">
    <name type="scientific">Golovinomyces cichoracearum</name>
    <dbReference type="NCBI Taxonomy" id="62708"/>
    <lineage>
        <taxon>Eukaryota</taxon>
        <taxon>Fungi</taxon>
        <taxon>Dikarya</taxon>
        <taxon>Ascomycota</taxon>
        <taxon>Pezizomycotina</taxon>
        <taxon>Leotiomycetes</taxon>
        <taxon>Erysiphales</taxon>
        <taxon>Erysiphaceae</taxon>
        <taxon>Golovinomyces</taxon>
    </lineage>
</organism>
<dbReference type="GO" id="GO:0006897">
    <property type="term" value="P:endocytosis"/>
    <property type="evidence" value="ECO:0007669"/>
    <property type="project" value="TreeGrafter"/>
</dbReference>
<dbReference type="GO" id="GO:0120009">
    <property type="term" value="P:intermembrane lipid transfer"/>
    <property type="evidence" value="ECO:0007669"/>
    <property type="project" value="UniProtKB-ARBA"/>
</dbReference>
<feature type="coiled-coil region" evidence="5">
    <location>
        <begin position="913"/>
        <end position="946"/>
    </location>
</feature>
<dbReference type="GO" id="GO:0034727">
    <property type="term" value="P:piecemeal microautophagy of the nucleus"/>
    <property type="evidence" value="ECO:0007669"/>
    <property type="project" value="TreeGrafter"/>
</dbReference>
<keyword evidence="4" id="KW-0446">Lipid-binding</keyword>
<dbReference type="Pfam" id="PF15409">
    <property type="entry name" value="PH_8"/>
    <property type="match status" value="1"/>
</dbReference>
<evidence type="ECO:0000313" key="7">
    <source>
        <dbReference type="EMBL" id="RKF54751.1"/>
    </source>
</evidence>
<proteinExistence type="inferred from homology"/>
<dbReference type="InterPro" id="IPR037239">
    <property type="entry name" value="OSBP_sf"/>
</dbReference>
<dbReference type="FunFam" id="2.30.29.30:FF:000369">
    <property type="entry name" value="Oxysterol binding protein"/>
    <property type="match status" value="1"/>
</dbReference>
<dbReference type="InterPro" id="IPR041680">
    <property type="entry name" value="PH_8"/>
</dbReference>
<dbReference type="InterPro" id="IPR011993">
    <property type="entry name" value="PH-like_dom_sf"/>
</dbReference>
<protein>
    <submittedName>
        <fullName evidence="7">Oxysterol-binding protein-like protein 3</fullName>
    </submittedName>
</protein>
<dbReference type="STRING" id="62708.A0A420HBF1"/>
<keyword evidence="8" id="KW-1185">Reference proteome</keyword>
<dbReference type="Gene3D" id="2.40.160.120">
    <property type="match status" value="1"/>
</dbReference>
<evidence type="ECO:0000256" key="4">
    <source>
        <dbReference type="ARBA" id="ARBA00023121"/>
    </source>
</evidence>
<dbReference type="GO" id="GO:0097038">
    <property type="term" value="C:perinuclear endoplasmic reticulum"/>
    <property type="evidence" value="ECO:0007669"/>
    <property type="project" value="TreeGrafter"/>
</dbReference>
<dbReference type="EMBL" id="MCBQ01020706">
    <property type="protein sequence ID" value="RKF54751.1"/>
    <property type="molecule type" value="Genomic_DNA"/>
</dbReference>
<dbReference type="AlphaFoldDB" id="A0A420HBF1"/>
<evidence type="ECO:0000256" key="2">
    <source>
        <dbReference type="ARBA" id="ARBA00022448"/>
    </source>
</evidence>
<dbReference type="Gene3D" id="2.60.120.680">
    <property type="entry name" value="GOLD domain"/>
    <property type="match status" value="1"/>
</dbReference>
<dbReference type="Gene3D" id="3.30.70.3490">
    <property type="match status" value="1"/>
</dbReference>
<evidence type="ECO:0000256" key="1">
    <source>
        <dbReference type="ARBA" id="ARBA00008842"/>
    </source>
</evidence>
<gene>
    <name evidence="7" type="ORF">GcM3_207015</name>
</gene>
<evidence type="ECO:0000313" key="8">
    <source>
        <dbReference type="Proteomes" id="UP000283383"/>
    </source>
</evidence>
<dbReference type="GO" id="GO:0035621">
    <property type="term" value="P:ER to Golgi ceramide transport"/>
    <property type="evidence" value="ECO:0007669"/>
    <property type="project" value="TreeGrafter"/>
</dbReference>
<keyword evidence="3" id="KW-0445">Lipid transport</keyword>
<sequence length="993" mass="111230">MVGLEQLEIHSKSYIVRWIKVEEGHSISWSIQPHKKSINFGIFKHPRIIGTELSGVPAVDDAPIILSSIDPGVDKTLRPTNPRNNTSTAQEQLKAKGFIIIKWYGKCEADKVSIGTHAVPPGNGGMYGLIFDNTFSKQYSKTATLVMQTYPTSAPPKNSYYNLNVTSIGLPTTKPSLERESTFCNSASRSVCSLLNNSSAVTFNGNISRGNSVLSRMNETIIATNHAGVMSKRRRKKGQGYANRYFSLDFATCTLSYYYNRNSSALRGAIPLSLAAITADKRRREICIDAGAEIWHLRADNSKDFDEWTEALEQASNIARGLTMTEPSQKSKNETESTRSFSLCEKEEEQDWKQVEALVSRVVGTRDAIDRLSKETALKELKQNVFLEPGHALSNNAASGEEVDYFNYSTTPEKKTFWRRKCSYNTSSQSLNQQNSLMSSSSSVNASTTNFTAKNNLMPSTDKYQKEVHMHEHCSALLSDLNAVLSDFSELLARNKRRRMAKKNSQQRSSFDSNSTNSTVEFFDAESGQLDHLQVYQLAHSEDDLHLSDPGEANNEFAIDESSISSTGNDENINHLNGAAVIFPSRPRSLDPLPIKTLVKRRNLIPPAKFMPPSLIGFLRKNVGKDLSTISMPVSANEPISLLQRTAEQLEYAHLLDKAAGQQLPENRLCYVAAFAISGFSINRCKERSIRKPFNPMLGETFELLRTDEEIPGGFRFLAEKVSHRPVRIAYQADSMNWSISQSPAPTNKFWGKSAEILTEGRIRLVLHLKNGCDELYSWTVASSFLRNVVIGEKYVEPVGSTTIVNESTGAKAIIDYKHKGMFGGRSEDVDVKIHGPDGKSTPISMVGTWTNSLRIVDPGRSGNKEIWQVGKLVEGATQRYGLTRFSVSLNEITQIEEGRIPITDCRLRPDQRAVENGDLDEAERLKEILEENQRMRRKKMEEVGEVWKPRWFSHVDGGDEGEEVWKIKSGKESYWEERNQGTWTGIKDIFSL</sequence>
<dbReference type="GO" id="GO:0005829">
    <property type="term" value="C:cytosol"/>
    <property type="evidence" value="ECO:0007669"/>
    <property type="project" value="TreeGrafter"/>
</dbReference>
<dbReference type="SMART" id="SM00233">
    <property type="entry name" value="PH"/>
    <property type="match status" value="1"/>
</dbReference>
<dbReference type="Proteomes" id="UP000283383">
    <property type="component" value="Unassembled WGS sequence"/>
</dbReference>
<dbReference type="SUPFAM" id="SSF144000">
    <property type="entry name" value="Oxysterol-binding protein-like"/>
    <property type="match status" value="1"/>
</dbReference>
<accession>A0A420HBF1</accession>
<evidence type="ECO:0000256" key="5">
    <source>
        <dbReference type="SAM" id="Coils"/>
    </source>
</evidence>
<dbReference type="FunFam" id="2.40.160.120:FF:000001">
    <property type="entry name" value="Oxysterol-binding protein"/>
    <property type="match status" value="1"/>
</dbReference>
<comment type="similarity">
    <text evidence="1">Belongs to the OSBP family.</text>
</comment>
<dbReference type="InterPro" id="IPR000648">
    <property type="entry name" value="Oxysterol-bd"/>
</dbReference>
<dbReference type="GO" id="GO:0005886">
    <property type="term" value="C:plasma membrane"/>
    <property type="evidence" value="ECO:0007669"/>
    <property type="project" value="TreeGrafter"/>
</dbReference>
<dbReference type="GO" id="GO:0006887">
    <property type="term" value="P:exocytosis"/>
    <property type="evidence" value="ECO:0007669"/>
    <property type="project" value="TreeGrafter"/>
</dbReference>
<dbReference type="Pfam" id="PF01237">
    <property type="entry name" value="Oxysterol_BP"/>
    <property type="match status" value="1"/>
</dbReference>
<dbReference type="GO" id="GO:0032541">
    <property type="term" value="C:cortical endoplasmic reticulum"/>
    <property type="evidence" value="ECO:0007669"/>
    <property type="project" value="TreeGrafter"/>
</dbReference>
<comment type="caution">
    <text evidence="7">The sequence shown here is derived from an EMBL/GenBank/DDBJ whole genome shotgun (WGS) entry which is preliminary data.</text>
</comment>
<dbReference type="Gene3D" id="2.30.29.30">
    <property type="entry name" value="Pleckstrin-homology domain (PH domain)/Phosphotyrosine-binding domain (PTB)"/>
    <property type="match status" value="1"/>
</dbReference>
<keyword evidence="5" id="KW-0175">Coiled coil</keyword>
<dbReference type="GO" id="GO:0030011">
    <property type="term" value="P:maintenance of cell polarity"/>
    <property type="evidence" value="ECO:0007669"/>
    <property type="project" value="TreeGrafter"/>
</dbReference>
<dbReference type="CDD" id="cd13289">
    <property type="entry name" value="PH_Osh3p_yeast"/>
    <property type="match status" value="1"/>
</dbReference>
<evidence type="ECO:0000256" key="3">
    <source>
        <dbReference type="ARBA" id="ARBA00023055"/>
    </source>
</evidence>
<keyword evidence="2" id="KW-0813">Transport</keyword>
<dbReference type="GO" id="GO:0032934">
    <property type="term" value="F:sterol binding"/>
    <property type="evidence" value="ECO:0007669"/>
    <property type="project" value="TreeGrafter"/>
</dbReference>
<reference evidence="7 8" key="1">
    <citation type="journal article" date="2018" name="BMC Genomics">
        <title>Comparative genome analyses reveal sequence features reflecting distinct modes of host-adaptation between dicot and monocot powdery mildew.</title>
        <authorList>
            <person name="Wu Y."/>
            <person name="Ma X."/>
            <person name="Pan Z."/>
            <person name="Kale S.D."/>
            <person name="Song Y."/>
            <person name="King H."/>
            <person name="Zhang Q."/>
            <person name="Presley C."/>
            <person name="Deng X."/>
            <person name="Wei C.I."/>
            <person name="Xiao S."/>
        </authorList>
    </citation>
    <scope>NUCLEOTIDE SEQUENCE [LARGE SCALE GENOMIC DNA]</scope>
    <source>
        <strain evidence="7">UMSG3</strain>
    </source>
</reference>